<proteinExistence type="inferred from homology"/>
<gene>
    <name evidence="2" type="ORF">H1R19_00115</name>
</gene>
<dbReference type="InterPro" id="IPR029045">
    <property type="entry name" value="ClpP/crotonase-like_dom_sf"/>
</dbReference>
<dbReference type="Gene3D" id="1.10.12.10">
    <property type="entry name" value="Lyase 2-enoyl-coa Hydratase, Chain A, domain 2"/>
    <property type="match status" value="1"/>
</dbReference>
<keyword evidence="3" id="KW-1185">Reference proteome</keyword>
<dbReference type="PANTHER" id="PTHR43459">
    <property type="entry name" value="ENOYL-COA HYDRATASE"/>
    <property type="match status" value="1"/>
</dbReference>
<dbReference type="GO" id="GO:0016853">
    <property type="term" value="F:isomerase activity"/>
    <property type="evidence" value="ECO:0007669"/>
    <property type="project" value="UniProtKB-KW"/>
</dbReference>
<organism evidence="2 3">
    <name type="scientific">Gordonia jinghuaiqii</name>
    <dbReference type="NCBI Taxonomy" id="2758710"/>
    <lineage>
        <taxon>Bacteria</taxon>
        <taxon>Bacillati</taxon>
        <taxon>Actinomycetota</taxon>
        <taxon>Actinomycetes</taxon>
        <taxon>Mycobacteriales</taxon>
        <taxon>Gordoniaceae</taxon>
        <taxon>Gordonia</taxon>
    </lineage>
</organism>
<reference evidence="3" key="1">
    <citation type="submission" date="2020-07" db="EMBL/GenBank/DDBJ databases">
        <title>novel species isolated from the respiratory tract of Marmot.</title>
        <authorList>
            <person name="Zhang G."/>
        </authorList>
    </citation>
    <scope>NUCLEOTIDE SEQUENCE [LARGE SCALE GENOMIC DNA]</scope>
    <source>
        <strain evidence="3">686</strain>
    </source>
</reference>
<evidence type="ECO:0000313" key="3">
    <source>
        <dbReference type="Proteomes" id="UP000515663"/>
    </source>
</evidence>
<dbReference type="Pfam" id="PF00378">
    <property type="entry name" value="ECH_1"/>
    <property type="match status" value="1"/>
</dbReference>
<comment type="similarity">
    <text evidence="1">Belongs to the enoyl-CoA hydratase/isomerase family.</text>
</comment>
<keyword evidence="2" id="KW-0413">Isomerase</keyword>
<evidence type="ECO:0000256" key="1">
    <source>
        <dbReference type="ARBA" id="ARBA00005254"/>
    </source>
</evidence>
<evidence type="ECO:0000313" key="2">
    <source>
        <dbReference type="EMBL" id="QMT01667.1"/>
    </source>
</evidence>
<protein>
    <submittedName>
        <fullName evidence="2">Enoyl-CoA hydratase/isomerase family protein</fullName>
    </submittedName>
</protein>
<dbReference type="Gene3D" id="3.90.226.10">
    <property type="entry name" value="2-enoyl-CoA Hydratase, Chain A, domain 1"/>
    <property type="match status" value="1"/>
</dbReference>
<dbReference type="Proteomes" id="UP000515663">
    <property type="component" value="Chromosome"/>
</dbReference>
<sequence length="262" mass="27651">MTSERFAVPVCHEHPSPRVTLLRIDRPHRRNALDAETIKLLKAGLEESARRRDAAVVITGGDEFFSSGGDVASMPGPEDGVFGPAARLSLIHDLVTSMVHADQLIIGAVERYALGAAWGIVLACDLVVAADNAYFKAPFAARGMTADAGTAYHLPRRLGQQRAAAHLYLGEPLTAADARTAGLVTETVEAGHATARAVELAAALAAGPIQSNAITKSLLAQDRADLAGFLANERTAMSLAGHGADAREGQTAFLERREPNFL</sequence>
<dbReference type="AlphaFoldDB" id="A0A7D7R2K1"/>
<dbReference type="SUPFAM" id="SSF52096">
    <property type="entry name" value="ClpP/crotonase"/>
    <property type="match status" value="1"/>
</dbReference>
<dbReference type="InterPro" id="IPR001753">
    <property type="entry name" value="Enoyl-CoA_hydra/iso"/>
</dbReference>
<accession>A0A7D7R2K1</accession>
<dbReference type="KEGG" id="gji:H1R19_00115"/>
<dbReference type="RefSeq" id="WP_219850277.1">
    <property type="nucleotide sequence ID" value="NZ_CP059491.1"/>
</dbReference>
<dbReference type="CDD" id="cd06558">
    <property type="entry name" value="crotonase-like"/>
    <property type="match status" value="1"/>
</dbReference>
<dbReference type="InterPro" id="IPR014748">
    <property type="entry name" value="Enoyl-CoA_hydra_C"/>
</dbReference>
<dbReference type="EMBL" id="CP059491">
    <property type="protein sequence ID" value="QMT01667.1"/>
    <property type="molecule type" value="Genomic_DNA"/>
</dbReference>
<dbReference type="PANTHER" id="PTHR43459:SF1">
    <property type="entry name" value="EG:BACN32G11.4 PROTEIN"/>
    <property type="match status" value="1"/>
</dbReference>
<name>A0A7D7R2K1_9ACTN</name>